<sequence>MNYCSLAKTKWHKHDMPDETCCLTRKVCLIRAQAFVTLLLRLSSFLFLFDSPLKVLNRLSRILHRPLRLLLFLSSLPSPLKALASPLKACIASKALASPLKACFASQGLLRLSRLLHRLSRLLLRLSRLAPPLKALASDLKLSHHPSSFFALASPIKLLCALASPWEALASPVKLLRALASPLKLLVVISIVLHVLDWILFEISFVSS</sequence>
<accession>A0A8S9KYL2</accession>
<gene>
    <name evidence="2" type="ORF">F2Q68_00008252</name>
</gene>
<dbReference type="AlphaFoldDB" id="A0A8S9KYL2"/>
<keyword evidence="1" id="KW-0812">Transmembrane</keyword>
<organism evidence="2 3">
    <name type="scientific">Brassica cretica</name>
    <name type="common">Mustard</name>
    <dbReference type="NCBI Taxonomy" id="69181"/>
    <lineage>
        <taxon>Eukaryota</taxon>
        <taxon>Viridiplantae</taxon>
        <taxon>Streptophyta</taxon>
        <taxon>Embryophyta</taxon>
        <taxon>Tracheophyta</taxon>
        <taxon>Spermatophyta</taxon>
        <taxon>Magnoliopsida</taxon>
        <taxon>eudicotyledons</taxon>
        <taxon>Gunneridae</taxon>
        <taxon>Pentapetalae</taxon>
        <taxon>rosids</taxon>
        <taxon>malvids</taxon>
        <taxon>Brassicales</taxon>
        <taxon>Brassicaceae</taxon>
        <taxon>Brassiceae</taxon>
        <taxon>Brassica</taxon>
    </lineage>
</organism>
<keyword evidence="1" id="KW-0472">Membrane</keyword>
<dbReference type="Proteomes" id="UP000712281">
    <property type="component" value="Unassembled WGS sequence"/>
</dbReference>
<evidence type="ECO:0000256" key="1">
    <source>
        <dbReference type="SAM" id="Phobius"/>
    </source>
</evidence>
<protein>
    <recommendedName>
        <fullName evidence="4">Transmembrane protein</fullName>
    </recommendedName>
</protein>
<proteinExistence type="predicted"/>
<reference evidence="2" key="1">
    <citation type="submission" date="2019-12" db="EMBL/GenBank/DDBJ databases">
        <title>Genome sequencing and annotation of Brassica cretica.</title>
        <authorList>
            <person name="Studholme D.J."/>
            <person name="Sarris P.F."/>
        </authorList>
    </citation>
    <scope>NUCLEOTIDE SEQUENCE</scope>
    <source>
        <strain evidence="2">PFS-001/15</strain>
        <tissue evidence="2">Leaf</tissue>
    </source>
</reference>
<name>A0A8S9KYL2_BRACR</name>
<evidence type="ECO:0000313" key="3">
    <source>
        <dbReference type="Proteomes" id="UP000712281"/>
    </source>
</evidence>
<comment type="caution">
    <text evidence="2">The sequence shown here is derived from an EMBL/GenBank/DDBJ whole genome shotgun (WGS) entry which is preliminary data.</text>
</comment>
<feature type="transmembrane region" description="Helical" evidence="1">
    <location>
        <begin position="183"/>
        <end position="201"/>
    </location>
</feature>
<keyword evidence="1" id="KW-1133">Transmembrane helix</keyword>
<dbReference type="EMBL" id="QGKW02000717">
    <property type="protein sequence ID" value="KAF2598771.1"/>
    <property type="molecule type" value="Genomic_DNA"/>
</dbReference>
<evidence type="ECO:0008006" key="4">
    <source>
        <dbReference type="Google" id="ProtNLM"/>
    </source>
</evidence>
<evidence type="ECO:0000313" key="2">
    <source>
        <dbReference type="EMBL" id="KAF2598771.1"/>
    </source>
</evidence>